<dbReference type="EMBL" id="JAUSRV010000007">
    <property type="protein sequence ID" value="MDP9971923.1"/>
    <property type="molecule type" value="Genomic_DNA"/>
</dbReference>
<name>A0AAW8EGJ3_VARPD</name>
<comment type="caution">
    <text evidence="1">The sequence shown here is derived from an EMBL/GenBank/DDBJ whole genome shotgun (WGS) entry which is preliminary data.</text>
</comment>
<dbReference type="RefSeq" id="WP_150106887.1">
    <property type="nucleotide sequence ID" value="NZ_CAXUQF020000002.1"/>
</dbReference>
<accession>A0AAW8EGJ3</accession>
<evidence type="ECO:0000313" key="2">
    <source>
        <dbReference type="Proteomes" id="UP001224845"/>
    </source>
</evidence>
<proteinExistence type="predicted"/>
<sequence length="160" mass="18167">MAFNLTKAQEKRFTLLQQKNFQELFLDSDSIIDLIQFPESSILLEKIKNITKFKDGTEVQGTAHLFEHLFDFAANQSDACLLILPGLSPQSGFIYTQYPAIKAEAAQLHLLLESMRKRLTQVDYLALVSEKLKYGVVLDVYAGNPEIHGTNKEICQITTW</sequence>
<gene>
    <name evidence="1" type="ORF">J2W39_003165</name>
</gene>
<protein>
    <submittedName>
        <fullName evidence="1">Uncharacterized protein</fullName>
    </submittedName>
</protein>
<organism evidence="1 2">
    <name type="scientific">Variovorax paradoxus</name>
    <dbReference type="NCBI Taxonomy" id="34073"/>
    <lineage>
        <taxon>Bacteria</taxon>
        <taxon>Pseudomonadati</taxon>
        <taxon>Pseudomonadota</taxon>
        <taxon>Betaproteobacteria</taxon>
        <taxon>Burkholderiales</taxon>
        <taxon>Comamonadaceae</taxon>
        <taxon>Variovorax</taxon>
    </lineage>
</organism>
<dbReference type="Proteomes" id="UP001224845">
    <property type="component" value="Unassembled WGS sequence"/>
</dbReference>
<reference evidence="1" key="1">
    <citation type="submission" date="2023-07" db="EMBL/GenBank/DDBJ databases">
        <title>Sorghum-associated microbial communities from plants grown in Nebraska, USA.</title>
        <authorList>
            <person name="Schachtman D."/>
        </authorList>
    </citation>
    <scope>NUCLEOTIDE SEQUENCE</scope>
    <source>
        <strain evidence="1">DS3315</strain>
    </source>
</reference>
<evidence type="ECO:0000313" key="1">
    <source>
        <dbReference type="EMBL" id="MDP9971923.1"/>
    </source>
</evidence>
<dbReference type="AlphaFoldDB" id="A0AAW8EGJ3"/>